<keyword evidence="11" id="KW-1185">Reference proteome</keyword>
<dbReference type="Gene3D" id="3.30.40.10">
    <property type="entry name" value="Zinc/RING finger domain, C3HC4 (zinc finger)"/>
    <property type="match status" value="1"/>
</dbReference>
<protein>
    <recommendedName>
        <fullName evidence="4">RING-type E3 ubiquitin transferase</fullName>
        <ecNumber evidence="4">2.3.2.27</ecNumber>
    </recommendedName>
</protein>
<dbReference type="InterPro" id="IPR001245">
    <property type="entry name" value="Ser-Thr/Tyr_kinase_cat_dom"/>
</dbReference>
<dbReference type="Pfam" id="PF04564">
    <property type="entry name" value="U-box"/>
    <property type="match status" value="1"/>
</dbReference>
<evidence type="ECO:0000256" key="6">
    <source>
        <dbReference type="ARBA" id="ARBA00022786"/>
    </source>
</evidence>
<keyword evidence="6" id="KW-0833">Ubl conjugation pathway</keyword>
<name>A0ABC8QY06_9AQUA</name>
<dbReference type="GO" id="GO:0061630">
    <property type="term" value="F:ubiquitin protein ligase activity"/>
    <property type="evidence" value="ECO:0007669"/>
    <property type="project" value="UniProtKB-EC"/>
</dbReference>
<keyword evidence="7" id="KW-0175">Coiled coil</keyword>
<dbReference type="AlphaFoldDB" id="A0ABC8QY06"/>
<dbReference type="InterPro" id="IPR003613">
    <property type="entry name" value="Ubox_domain"/>
</dbReference>
<dbReference type="Proteomes" id="UP001642360">
    <property type="component" value="Unassembled WGS sequence"/>
</dbReference>
<comment type="catalytic activity">
    <reaction evidence="1">
        <text>S-ubiquitinyl-[E2 ubiquitin-conjugating enzyme]-L-cysteine + [acceptor protein]-L-lysine = [E2 ubiquitin-conjugating enzyme]-L-cysteine + N(6)-ubiquitinyl-[acceptor protein]-L-lysine.</text>
        <dbReference type="EC" id="2.3.2.27"/>
    </reaction>
</comment>
<comment type="function">
    <text evidence="2">Functions as an E3 ubiquitin ligase.</text>
</comment>
<sequence length="843" mass="95392">MESQTEKVYVAIGTDLQDGFGTLQWVLRKWSSHSISIVILHATNNTSREYVNTPFGKLPATSVNDVQLEDLRKSEQGKIDKILSKYIAFCGKVKVEILKIDRNDEAIHKNIVELISELRITKLVLGFTIMKASSWKSRGAISGSFYVHQNKPNFCELYIIIGGKLVSLREENNEWLIEDDQGFVVAKVREKNGFKGWLGKMFPESAANKKNPYGSPSSSTRNDSPDRWEKCVEEIENYFNHLQSSNSEEDDAVVVSDILQSSSTDSDLPENMSVAEKIEVLKIKIGKAQERIQLKRSEAKSNMERHSKAQWAISISTHRAEELEGRINEEIARRVDLNKEIDSTKEELHEVQSEVEEKKSKFNSIVQLQHELSNKLQLSSLAKSRAETQLEKAVRTRAEMVPEIEKLRKQRDVLQRRIEFCREKDAIGMATRLSDLGFSYKEFTAAEIRVATNNFSDGLRLESAGNWTNVYRARIKNVAVAIKLYDSVNELSQEAFQAKVKLLSHIRHPNIVAMIGFCSELKCIVYEYMNHGCLRDTLFSSSRSSKRRSQGLHWHARIRIAAEVSSGLGFLHQAQPRPIVHGSLNPSKILLDRHNVGKINGFSLGWCHGEVDVWSDIRALGNVILQLLTGRNWAGLVEEIILMMDHSTLIGVLDPMAGEWPLDLTVELAGIAVKCLSIEQAIDKESTMKTVMREIKMAKKKADNLVASRECPVEIEGGAGMEDSSNVPSVFICPIFQVSIHLSIFTFQLFTLKHKARTYWMFGQARPVGPLTGQGADWDIMKNPHVAADGFSYELEAIEEWLRTGHDTSPMTNLRLNHKLLTPNHTLRSLIHDWHTKRSIPLV</sequence>
<dbReference type="InterPro" id="IPR011009">
    <property type="entry name" value="Kinase-like_dom_sf"/>
</dbReference>
<feature type="domain" description="U-box" evidence="9">
    <location>
        <begin position="779"/>
        <end position="841"/>
    </location>
</feature>
<evidence type="ECO:0000259" key="9">
    <source>
        <dbReference type="PROSITE" id="PS51698"/>
    </source>
</evidence>
<evidence type="ECO:0000313" key="11">
    <source>
        <dbReference type="Proteomes" id="UP001642360"/>
    </source>
</evidence>
<evidence type="ECO:0000313" key="10">
    <source>
        <dbReference type="EMBL" id="CAK9135564.1"/>
    </source>
</evidence>
<dbReference type="EC" id="2.3.2.27" evidence="4"/>
<comment type="caution">
    <text evidence="10">The sequence shown here is derived from an EMBL/GenBank/DDBJ whole genome shotgun (WGS) entry which is preliminary data.</text>
</comment>
<evidence type="ECO:0000256" key="1">
    <source>
        <dbReference type="ARBA" id="ARBA00000900"/>
    </source>
</evidence>
<evidence type="ECO:0000256" key="2">
    <source>
        <dbReference type="ARBA" id="ARBA00003861"/>
    </source>
</evidence>
<dbReference type="PROSITE" id="PS50011">
    <property type="entry name" value="PROTEIN_KINASE_DOM"/>
    <property type="match status" value="1"/>
</dbReference>
<dbReference type="SUPFAM" id="SSF57850">
    <property type="entry name" value="RING/U-box"/>
    <property type="match status" value="1"/>
</dbReference>
<evidence type="ECO:0000256" key="3">
    <source>
        <dbReference type="ARBA" id="ARBA00004906"/>
    </source>
</evidence>
<accession>A0ABC8QY06</accession>
<feature type="coiled-coil region" evidence="7">
    <location>
        <begin position="278"/>
        <end position="361"/>
    </location>
</feature>
<dbReference type="Pfam" id="PF07714">
    <property type="entry name" value="PK_Tyr_Ser-Thr"/>
    <property type="match status" value="1"/>
</dbReference>
<dbReference type="SUPFAM" id="SSF56112">
    <property type="entry name" value="Protein kinase-like (PK-like)"/>
    <property type="match status" value="1"/>
</dbReference>
<dbReference type="PROSITE" id="PS51698">
    <property type="entry name" value="U_BOX"/>
    <property type="match status" value="1"/>
</dbReference>
<evidence type="ECO:0000256" key="5">
    <source>
        <dbReference type="ARBA" id="ARBA00022679"/>
    </source>
</evidence>
<reference evidence="10 11" key="1">
    <citation type="submission" date="2024-02" db="EMBL/GenBank/DDBJ databases">
        <authorList>
            <person name="Vignale AGUSTIN F."/>
            <person name="Sosa J E."/>
            <person name="Modenutti C."/>
        </authorList>
    </citation>
    <scope>NUCLEOTIDE SEQUENCE [LARGE SCALE GENOMIC DNA]</scope>
</reference>
<dbReference type="PANTHER" id="PTHR45647:SF56">
    <property type="entry name" value="U-BOX DOMAIN-CONTAINING PROTEIN 50-RELATED"/>
    <property type="match status" value="1"/>
</dbReference>
<evidence type="ECO:0000256" key="7">
    <source>
        <dbReference type="SAM" id="Coils"/>
    </source>
</evidence>
<proteinExistence type="predicted"/>
<dbReference type="InterPro" id="IPR051348">
    <property type="entry name" value="U-box_ubiquitin_ligases"/>
</dbReference>
<dbReference type="InterPro" id="IPR000719">
    <property type="entry name" value="Prot_kinase_dom"/>
</dbReference>
<comment type="pathway">
    <text evidence="3">Protein modification; protein ubiquitination.</text>
</comment>
<feature type="domain" description="Protein kinase" evidence="8">
    <location>
        <begin position="456"/>
        <end position="697"/>
    </location>
</feature>
<dbReference type="CDD" id="cd16655">
    <property type="entry name" value="RING-Ubox_WDSUB1-like"/>
    <property type="match status" value="1"/>
</dbReference>
<organism evidence="10 11">
    <name type="scientific">Ilex paraguariensis</name>
    <name type="common">yerba mate</name>
    <dbReference type="NCBI Taxonomy" id="185542"/>
    <lineage>
        <taxon>Eukaryota</taxon>
        <taxon>Viridiplantae</taxon>
        <taxon>Streptophyta</taxon>
        <taxon>Embryophyta</taxon>
        <taxon>Tracheophyta</taxon>
        <taxon>Spermatophyta</taxon>
        <taxon>Magnoliopsida</taxon>
        <taxon>eudicotyledons</taxon>
        <taxon>Gunneridae</taxon>
        <taxon>Pentapetalae</taxon>
        <taxon>asterids</taxon>
        <taxon>campanulids</taxon>
        <taxon>Aquifoliales</taxon>
        <taxon>Aquifoliaceae</taxon>
        <taxon>Ilex</taxon>
    </lineage>
</organism>
<evidence type="ECO:0000259" key="8">
    <source>
        <dbReference type="PROSITE" id="PS50011"/>
    </source>
</evidence>
<evidence type="ECO:0000256" key="4">
    <source>
        <dbReference type="ARBA" id="ARBA00012483"/>
    </source>
</evidence>
<dbReference type="InterPro" id="IPR013083">
    <property type="entry name" value="Znf_RING/FYVE/PHD"/>
</dbReference>
<dbReference type="SMART" id="SM00504">
    <property type="entry name" value="Ubox"/>
    <property type="match status" value="1"/>
</dbReference>
<gene>
    <name evidence="10" type="ORF">ILEXP_LOCUS2521</name>
</gene>
<dbReference type="EMBL" id="CAUOFW020000720">
    <property type="protein sequence ID" value="CAK9135564.1"/>
    <property type="molecule type" value="Genomic_DNA"/>
</dbReference>
<dbReference type="Gene3D" id="3.30.200.20">
    <property type="entry name" value="Phosphorylase Kinase, domain 1"/>
    <property type="match status" value="1"/>
</dbReference>
<dbReference type="PANTHER" id="PTHR45647">
    <property type="entry name" value="OS02G0152300 PROTEIN"/>
    <property type="match status" value="1"/>
</dbReference>
<dbReference type="Gene3D" id="1.10.510.10">
    <property type="entry name" value="Transferase(Phosphotransferase) domain 1"/>
    <property type="match status" value="1"/>
</dbReference>
<keyword evidence="5" id="KW-0808">Transferase</keyword>